<dbReference type="EC" id="2.1.1.77" evidence="3"/>
<evidence type="ECO:0000313" key="14">
    <source>
        <dbReference type="Proteomes" id="UP000578077"/>
    </source>
</evidence>
<keyword evidence="8" id="KW-0949">S-adenosyl-L-methionine</keyword>
<gene>
    <name evidence="13" type="ORF">HNR25_002496</name>
</gene>
<dbReference type="InterPro" id="IPR000682">
    <property type="entry name" value="PCMT"/>
</dbReference>
<evidence type="ECO:0000256" key="5">
    <source>
        <dbReference type="ARBA" id="ARBA00022490"/>
    </source>
</evidence>
<evidence type="ECO:0000256" key="12">
    <source>
        <dbReference type="SAM" id="MobiDB-lite"/>
    </source>
</evidence>
<comment type="caution">
    <text evidence="13">The sequence shown here is derived from an EMBL/GenBank/DDBJ whole genome shotgun (WGS) entry which is preliminary data.</text>
</comment>
<dbReference type="PANTHER" id="PTHR11579">
    <property type="entry name" value="PROTEIN-L-ISOASPARTATE O-METHYLTRANSFERASE"/>
    <property type="match status" value="1"/>
</dbReference>
<evidence type="ECO:0000256" key="4">
    <source>
        <dbReference type="ARBA" id="ARBA00013346"/>
    </source>
</evidence>
<evidence type="ECO:0000256" key="3">
    <source>
        <dbReference type="ARBA" id="ARBA00011890"/>
    </source>
</evidence>
<dbReference type="NCBIfam" id="TIGR04364">
    <property type="entry name" value="methyltran_FxLD"/>
    <property type="match status" value="1"/>
</dbReference>
<dbReference type="RefSeq" id="WP_184635208.1">
    <property type="nucleotide sequence ID" value="NZ_BAABKT010000013.1"/>
</dbReference>
<protein>
    <recommendedName>
        <fullName evidence="4">Protein-L-isoaspartate O-methyltransferase</fullName>
        <ecNumber evidence="3">2.1.1.77</ecNumber>
    </recommendedName>
    <alternativeName>
        <fullName evidence="11">L-isoaspartyl protein carboxyl methyltransferase</fullName>
    </alternativeName>
    <alternativeName>
        <fullName evidence="9">Protein L-isoaspartyl methyltransferase</fullName>
    </alternativeName>
    <alternativeName>
        <fullName evidence="10">Protein-beta-aspartate methyltransferase</fullName>
    </alternativeName>
</protein>
<dbReference type="GO" id="GO:0032259">
    <property type="term" value="P:methylation"/>
    <property type="evidence" value="ECO:0007669"/>
    <property type="project" value="UniProtKB-KW"/>
</dbReference>
<evidence type="ECO:0000256" key="6">
    <source>
        <dbReference type="ARBA" id="ARBA00022603"/>
    </source>
</evidence>
<evidence type="ECO:0000256" key="7">
    <source>
        <dbReference type="ARBA" id="ARBA00022679"/>
    </source>
</evidence>
<dbReference type="SUPFAM" id="SSF53335">
    <property type="entry name" value="S-adenosyl-L-methionine-dependent methyltransferases"/>
    <property type="match status" value="1"/>
</dbReference>
<evidence type="ECO:0000256" key="1">
    <source>
        <dbReference type="ARBA" id="ARBA00004496"/>
    </source>
</evidence>
<dbReference type="GO" id="GO:0004719">
    <property type="term" value="F:protein-L-isoaspartate (D-aspartate) O-methyltransferase activity"/>
    <property type="evidence" value="ECO:0007669"/>
    <property type="project" value="UniProtKB-EC"/>
</dbReference>
<dbReference type="AlphaFoldDB" id="A0A841E6F9"/>
<reference evidence="13 14" key="1">
    <citation type="submission" date="2020-08" db="EMBL/GenBank/DDBJ databases">
        <title>Sequencing the genomes of 1000 actinobacteria strains.</title>
        <authorList>
            <person name="Klenk H.-P."/>
        </authorList>
    </citation>
    <scope>NUCLEOTIDE SEQUENCE [LARGE SCALE GENOMIC DNA]</scope>
    <source>
        <strain evidence="13 14">DSM 44593</strain>
    </source>
</reference>
<evidence type="ECO:0000256" key="11">
    <source>
        <dbReference type="ARBA" id="ARBA00031350"/>
    </source>
</evidence>
<proteinExistence type="inferred from homology"/>
<comment type="subcellular location">
    <subcellularLocation>
        <location evidence="1">Cytoplasm</location>
    </subcellularLocation>
</comment>
<dbReference type="PANTHER" id="PTHR11579:SF0">
    <property type="entry name" value="PROTEIN-L-ISOASPARTATE(D-ASPARTATE) O-METHYLTRANSFERASE"/>
    <property type="match status" value="1"/>
</dbReference>
<evidence type="ECO:0000256" key="8">
    <source>
        <dbReference type="ARBA" id="ARBA00022691"/>
    </source>
</evidence>
<sequence>MSTSHDTTTTQRLRSELVAAIRNRGTFQTPAVEDAFARVPRHVFLPDVAPETAYAPQVVVTKYAEDGSALSSASHPNMVAAMLEQLDVRPGHRVLEVGTATGINAALLRELVGEEGRVTSVEIDEDLADGARAALQAAGYPDVQVTCADGAAGHSDSAPYDRIIVTAGAWDIPAAWWHQLTPTGHVVVPLCLHDSGLTRCIAFDRTAPDHMVSASAMVCGFVPLRGTAESSGGSVALAEDVTLNVAPGDGHDPHAVGQALSYPAQAEWTGITIDDTEQVEHLDLWLATTAAHFARLAVGPQARQSATVTPTLRWGGATLHDGAGTLAYLTLRPVTETTDEIGLVAHGPDSAAFTASTVELLRRWRKEHPTQPAVTARPTGTPQDQPREAARIARPDTTVTIAW</sequence>
<dbReference type="EMBL" id="JACHLY010000001">
    <property type="protein sequence ID" value="MBB5998745.1"/>
    <property type="molecule type" value="Genomic_DNA"/>
</dbReference>
<dbReference type="CDD" id="cd02440">
    <property type="entry name" value="AdoMet_MTases"/>
    <property type="match status" value="1"/>
</dbReference>
<comment type="similarity">
    <text evidence="2">Belongs to the methyltransferase superfamily. L-isoaspartyl/D-aspartyl protein methyltransferase family.</text>
</comment>
<dbReference type="GO" id="GO:0005737">
    <property type="term" value="C:cytoplasm"/>
    <property type="evidence" value="ECO:0007669"/>
    <property type="project" value="UniProtKB-SubCell"/>
</dbReference>
<evidence type="ECO:0000256" key="9">
    <source>
        <dbReference type="ARBA" id="ARBA00030757"/>
    </source>
</evidence>
<dbReference type="InterPro" id="IPR027573">
    <property type="entry name" value="Methyltran_FxLD"/>
</dbReference>
<keyword evidence="6 13" id="KW-0489">Methyltransferase</keyword>
<keyword evidence="7 13" id="KW-0808">Transferase</keyword>
<dbReference type="Gene3D" id="3.40.50.150">
    <property type="entry name" value="Vaccinia Virus protein VP39"/>
    <property type="match status" value="1"/>
</dbReference>
<dbReference type="Proteomes" id="UP000578077">
    <property type="component" value="Unassembled WGS sequence"/>
</dbReference>
<feature type="region of interest" description="Disordered" evidence="12">
    <location>
        <begin position="367"/>
        <end position="389"/>
    </location>
</feature>
<evidence type="ECO:0000313" key="13">
    <source>
        <dbReference type="EMBL" id="MBB5998745.1"/>
    </source>
</evidence>
<keyword evidence="14" id="KW-1185">Reference proteome</keyword>
<evidence type="ECO:0000256" key="2">
    <source>
        <dbReference type="ARBA" id="ARBA00005369"/>
    </source>
</evidence>
<evidence type="ECO:0000256" key="10">
    <source>
        <dbReference type="ARBA" id="ARBA00031323"/>
    </source>
</evidence>
<dbReference type="Pfam" id="PF01135">
    <property type="entry name" value="PCMT"/>
    <property type="match status" value="1"/>
</dbReference>
<organism evidence="13 14">
    <name type="scientific">Streptomonospora salina</name>
    <dbReference type="NCBI Taxonomy" id="104205"/>
    <lineage>
        <taxon>Bacteria</taxon>
        <taxon>Bacillati</taxon>
        <taxon>Actinomycetota</taxon>
        <taxon>Actinomycetes</taxon>
        <taxon>Streptosporangiales</taxon>
        <taxon>Nocardiopsidaceae</taxon>
        <taxon>Streptomonospora</taxon>
    </lineage>
</organism>
<keyword evidence="5" id="KW-0963">Cytoplasm</keyword>
<name>A0A841E6F9_9ACTN</name>
<accession>A0A841E6F9</accession>
<dbReference type="InterPro" id="IPR029063">
    <property type="entry name" value="SAM-dependent_MTases_sf"/>
</dbReference>